<dbReference type="InterPro" id="IPR049058">
    <property type="entry name" value="NAD_Glu_DH_HM2"/>
</dbReference>
<dbReference type="Pfam" id="PF21077">
    <property type="entry name" value="GDH_ACT3"/>
    <property type="match status" value="1"/>
</dbReference>
<dbReference type="InterPro" id="IPR046346">
    <property type="entry name" value="Aminoacid_DH-like_N_sf"/>
</dbReference>
<dbReference type="Pfam" id="PF21073">
    <property type="entry name" value="GDH_HM1"/>
    <property type="match status" value="1"/>
</dbReference>
<dbReference type="InterPro" id="IPR049056">
    <property type="entry name" value="NAD_Glu_DH_HM3"/>
</dbReference>
<dbReference type="Gene3D" id="3.40.50.720">
    <property type="entry name" value="NAD(P)-binding Rossmann-like Domain"/>
    <property type="match status" value="1"/>
</dbReference>
<reference evidence="7 8" key="1">
    <citation type="submission" date="2018-07" db="EMBL/GenBank/DDBJ databases">
        <title>Motiliproteus coralliicola sp. nov., a bacterium isolated from Coral.</title>
        <authorList>
            <person name="Wang G."/>
        </authorList>
    </citation>
    <scope>NUCLEOTIDE SEQUENCE [LARGE SCALE GENOMIC DNA]</scope>
    <source>
        <strain evidence="7 8">C34</strain>
    </source>
</reference>
<dbReference type="InterPro" id="IPR036291">
    <property type="entry name" value="NAD(P)-bd_dom_sf"/>
</dbReference>
<protein>
    <submittedName>
        <fullName evidence="7">NAD-glutamate dehydrogenase</fullName>
    </submittedName>
</protein>
<organism evidence="7 8">
    <name type="scientific">Motiliproteus coralliicola</name>
    <dbReference type="NCBI Taxonomy" id="2283196"/>
    <lineage>
        <taxon>Bacteria</taxon>
        <taxon>Pseudomonadati</taxon>
        <taxon>Pseudomonadota</taxon>
        <taxon>Gammaproteobacteria</taxon>
        <taxon>Oceanospirillales</taxon>
        <taxon>Oceanospirillaceae</taxon>
        <taxon>Motiliproteus</taxon>
    </lineage>
</organism>
<evidence type="ECO:0000313" key="7">
    <source>
        <dbReference type="EMBL" id="RDE18021.1"/>
    </source>
</evidence>
<dbReference type="InterPro" id="IPR024727">
    <property type="entry name" value="NAD_Glu_DH_N_ACT1"/>
</dbReference>
<proteinExistence type="predicted"/>
<evidence type="ECO:0000256" key="1">
    <source>
        <dbReference type="ARBA" id="ARBA00023002"/>
    </source>
</evidence>
<dbReference type="GO" id="GO:0006538">
    <property type="term" value="P:L-glutamate catabolic process"/>
    <property type="evidence" value="ECO:0007669"/>
    <property type="project" value="InterPro"/>
</dbReference>
<dbReference type="Pfam" id="PF21075">
    <property type="entry name" value="GDH_ACT1"/>
    <property type="match status" value="1"/>
</dbReference>
<evidence type="ECO:0000259" key="6">
    <source>
        <dbReference type="Pfam" id="PF21077"/>
    </source>
</evidence>
<keyword evidence="1" id="KW-0560">Oxidoreductase</keyword>
<dbReference type="InterPro" id="IPR049059">
    <property type="entry name" value="NAD_Glu_DH_HM1"/>
</dbReference>
<keyword evidence="8" id="KW-1185">Reference proteome</keyword>
<feature type="domain" description="NAD-glutamate dehydrogenase ACT3" evidence="6">
    <location>
        <begin position="549"/>
        <end position="617"/>
    </location>
</feature>
<comment type="caution">
    <text evidence="7">The sequence shown here is derived from an EMBL/GenBank/DDBJ whole genome shotgun (WGS) entry which is preliminary data.</text>
</comment>
<dbReference type="Pfam" id="PF21074">
    <property type="entry name" value="GDH_C"/>
    <property type="match status" value="1"/>
</dbReference>
<dbReference type="Pfam" id="PF21079">
    <property type="entry name" value="GDH_HM2"/>
    <property type="match status" value="1"/>
</dbReference>
<dbReference type="OrthoDB" id="9758052at2"/>
<name>A0A369W9M2_9GAMM</name>
<dbReference type="SUPFAM" id="SSF53223">
    <property type="entry name" value="Aminoacid dehydrogenase-like, N-terminal domain"/>
    <property type="match status" value="1"/>
</dbReference>
<dbReference type="GO" id="GO:0004069">
    <property type="term" value="F:L-aspartate:2-oxoglutarate aminotransferase activity"/>
    <property type="evidence" value="ECO:0007669"/>
    <property type="project" value="InterPro"/>
</dbReference>
<dbReference type="PIRSF" id="PIRSF036761">
    <property type="entry name" value="GDH_Mll4104"/>
    <property type="match status" value="1"/>
</dbReference>
<dbReference type="Pfam" id="PF05088">
    <property type="entry name" value="Bac_GDH_CD"/>
    <property type="match status" value="1"/>
</dbReference>
<dbReference type="InterPro" id="IPR049062">
    <property type="entry name" value="NAD_Glu_DH_ACT2"/>
</dbReference>
<evidence type="ECO:0000259" key="5">
    <source>
        <dbReference type="Pfam" id="PF21076"/>
    </source>
</evidence>
<feature type="domain" description="NAD-glutamate dehydrogenase ACT2" evidence="5">
    <location>
        <begin position="404"/>
        <end position="493"/>
    </location>
</feature>
<sequence length="1596" mass="181482">MNRSVKAKHPEIVNVQELLAKRLPKTRVKDAQQLASQYYSCSVSREIARLATEDLYGAILCLWDLLQQRRSGQALVRLYNPTPEDHRWHSTHSILEVLSDDMPFLVASISLALDNAGITIHQITHPVIQVERDKQGKLKKLLELNQQSDKSQPEALMRIEIDHQPDEDSRRKVIETVEQVIQQVRQAVEDWPQMCDTLRQAIEWSRSEARHSDGDEADESLAFLNWLLDDHFVFLGYRYYELDQGKQTQTLRYQQDSGLGLFRVVPEDQQEVQLDGYLGQLALKPDLLVLTKSTSRSTVQRPAYLDRIGVKKIDADGKVLGEWRFYGLYSSTAYSVPLEQVPLLRRKVSKLFERAHLTPNSHSGKNLRHLVTTFPRDEMLQAEYDQLEQILLGMLECEERRQLRLFLRPDTYDRYITAQVLVPRDHYDTELRQKMRLILLEAFDGHASEFTVRLSDHALAQIQFTVHCHNAHEKAVDIEALEARMNEAMASWQDQLHAALSEKAGEAEANRLLRLFANAMPVAYRDDFSPRRTVTDLQRLAELQPGELSTYLYRPLEEFDSLHFKVLGAGDSLALSDVLPILEHMGVRVLNARPYSINCSNEDEFWILDFRLSVAGSFDPEDSHLKQQFQETFTRSYYNQIEDDGFNELVIAAGLSWRQVMVLRAICKYLLQLAIPFSQKYMEETLSHNPHVARNLVKLFETRFDPDMRHDRDDRSKMLIESIDEALEAVENLDQDRILRHYLSVIQAMLRTNFYQVEADGLTPKGYASFKLDTDSIPAAPQPRPKFETFIYAPWVEGVHLRGGKVARGGLRWSDRREDFRTEVLGLVKAQMVKNAVIVPVGAKGGFVPKQLPTHSREAMMEEGIRCYETFIRALLDLADNRQDGKIIPPENVVRYDDDDPYLVVAADKGTATFSDIANRISVEYGFWLGDAFASGGANGYDHKKMGITARGAWESVKRLFLERGIDCQTQPFTAAGIGDMGGDVFGNGMLLSKQTKLVAAFNHLHIFIDPDPDPATSWEERKRLFDLPRSSWEDYNSELISHGGGVFSRASKSITLSDEIRKLLDVSAKRLAPNELIQAILKAPVDLLWNGGIGTYVKSEGETNDAVGDRANDALRINGNELRTKIVGEGGNLGMTQRGRVEYARQGGLLNTDAIDNAGGVHSSDYEVNLKILLDQEVAAQDLTAKQRNRLLASMTDEVASLVLQQNYHQSQILSLVRRRCSDLIDDHRRLIHMLESEGRLRRRLEFLPNDEQLEELSRSGAGLTRPEIAVLLAYSKLRLFDQLIEGQIGDDEDLAKELPSYFPVPIQQQYPEQLDQHPLRSELIATHITNLIGNRFGSTIIHYLEEETRCDPLDAVRALLAARDILDIPTLWQLLEEAEVRLDNDLFSDLMLELQQVLKRSALWLLRNNGAPLSIARMRGLYRDGVKQVLEALPELLSTQQQANPRDALVDEAGLPDSLKQLERLYYPLDIVMLAHQSGQGELPATEAFILLEKQLGLWQLRDHIESLPGNDLWERKARISLEDELDRGLAGTVAKLLNSTDPELSVAERLSQWQQSNQNLLKHFQSTCDEVNSQDAPNLSMLSVAVRELSLLY</sequence>
<dbReference type="InterPro" id="IPR007780">
    <property type="entry name" value="NAD_Glu_DH_bac"/>
</dbReference>
<dbReference type="InterPro" id="IPR048381">
    <property type="entry name" value="GDH_C"/>
</dbReference>
<evidence type="ECO:0000259" key="4">
    <source>
        <dbReference type="Pfam" id="PF21075"/>
    </source>
</evidence>
<dbReference type="SUPFAM" id="SSF51735">
    <property type="entry name" value="NAD(P)-binding Rossmann-fold domains"/>
    <property type="match status" value="1"/>
</dbReference>
<dbReference type="Pfam" id="PF21078">
    <property type="entry name" value="GDH_HM3"/>
    <property type="match status" value="1"/>
</dbReference>
<dbReference type="InterPro" id="IPR028971">
    <property type="entry name" value="NAD-GDH_cat"/>
</dbReference>
<dbReference type="InterPro" id="IPR049064">
    <property type="entry name" value="NAD_Glu_DH_ACT3"/>
</dbReference>
<dbReference type="GO" id="GO:0004352">
    <property type="term" value="F:glutamate dehydrogenase (NAD+) activity"/>
    <property type="evidence" value="ECO:0007669"/>
    <property type="project" value="InterPro"/>
</dbReference>
<accession>A0A369W9M2</accession>
<dbReference type="EMBL" id="QQOH01000006">
    <property type="protein sequence ID" value="RDE18021.1"/>
    <property type="molecule type" value="Genomic_DNA"/>
</dbReference>
<dbReference type="PANTHER" id="PTHR43403:SF1">
    <property type="entry name" value="NAD-SPECIFIC GLUTAMATE DEHYDROGENASE"/>
    <property type="match status" value="1"/>
</dbReference>
<dbReference type="PANTHER" id="PTHR43403">
    <property type="entry name" value="NAD-SPECIFIC GLUTAMATE DEHYDROGENASE"/>
    <property type="match status" value="1"/>
</dbReference>
<dbReference type="Proteomes" id="UP000253769">
    <property type="component" value="Unassembled WGS sequence"/>
</dbReference>
<feature type="domain" description="NAD-glutamate dehydrogenase N-terminal ACT1" evidence="4">
    <location>
        <begin position="35"/>
        <end position="173"/>
    </location>
</feature>
<feature type="domain" description="NAD-specific glutamate dehydrogenase C-terminal" evidence="3">
    <location>
        <begin position="1262"/>
        <end position="1593"/>
    </location>
</feature>
<evidence type="ECO:0000313" key="8">
    <source>
        <dbReference type="Proteomes" id="UP000253769"/>
    </source>
</evidence>
<dbReference type="Pfam" id="PF21076">
    <property type="entry name" value="GDH_ACT2"/>
    <property type="match status" value="1"/>
</dbReference>
<dbReference type="RefSeq" id="WP_114697139.1">
    <property type="nucleotide sequence ID" value="NZ_QQOH01000006.1"/>
</dbReference>
<evidence type="ECO:0000259" key="3">
    <source>
        <dbReference type="Pfam" id="PF21074"/>
    </source>
</evidence>
<evidence type="ECO:0000259" key="2">
    <source>
        <dbReference type="Pfam" id="PF05088"/>
    </source>
</evidence>
<gene>
    <name evidence="7" type="ORF">DV711_18010</name>
</gene>
<feature type="domain" description="NAD-glutamate dehydrogenase catalytic" evidence="2">
    <location>
        <begin position="723"/>
        <end position="1217"/>
    </location>
</feature>